<feature type="transmembrane region" description="Helical" evidence="1">
    <location>
        <begin position="176"/>
        <end position="194"/>
    </location>
</feature>
<accession>A0ABD6DJC1</accession>
<evidence type="ECO:0000313" key="3">
    <source>
        <dbReference type="Proteomes" id="UP001597034"/>
    </source>
</evidence>
<comment type="caution">
    <text evidence="2">The sequence shown here is derived from an EMBL/GenBank/DDBJ whole genome shotgun (WGS) entry which is preliminary data.</text>
</comment>
<sequence length="475" mass="50418">MTSLNRRLFVEMLREEWRLHSELFGGSRFAGFPVFVALLTSGAVYLLTTTGTDIAAVVAGVHGLALFFGLRTGSTGFVGQDAMRDVLGDVTMLVFSARTLPVSQRRLLGVFLLKDAVYYAVLFLLPIAVGFTPAVVSGDLTPLAIPTAWATTTAMFLLGVTITFAAIGLSTRGASGRLLLLGLAAGGGLAYTTGVDFVRFTPYGLFDGATVPEVVVALAPIPLLAAVGIAVYDTSYEKPARTAGRTFPRWQARLPFDADGLTVKTLLDVQRSSGGVTKVLFSGGILFAVSWLLIDLAETITGLEPSTGVSFGAILALSAFTTYNWITMYDDVASYQIYPVSIADVVQAKFRAFLVLGIPTCVGYFLLAVVWRGARLPEAVVGLVLLVGLALYLFGVTVALAGFDPNEFLFDTVLFAGFGLALAVVLVPILVVGLVLAPVSTELLVALGVGGVLVGGIGVVLYRRSVPKWERHYRR</sequence>
<feature type="transmembrane region" description="Helical" evidence="1">
    <location>
        <begin position="380"/>
        <end position="401"/>
    </location>
</feature>
<protein>
    <recommendedName>
        <fullName evidence="4">ABC-2 type transport system permease protein</fullName>
    </recommendedName>
</protein>
<reference evidence="2 3" key="1">
    <citation type="journal article" date="2019" name="Int. J. Syst. Evol. Microbiol.">
        <title>The Global Catalogue of Microorganisms (GCM) 10K type strain sequencing project: providing services to taxonomists for standard genome sequencing and annotation.</title>
        <authorList>
            <consortium name="The Broad Institute Genomics Platform"/>
            <consortium name="The Broad Institute Genome Sequencing Center for Infectious Disease"/>
            <person name="Wu L."/>
            <person name="Ma J."/>
        </authorList>
    </citation>
    <scope>NUCLEOTIDE SEQUENCE [LARGE SCALE GENOMIC DNA]</scope>
    <source>
        <strain evidence="2 3">CGMCC 1.10390</strain>
    </source>
</reference>
<gene>
    <name evidence="2" type="ORF">ACFSBL_09385</name>
</gene>
<keyword evidence="1" id="KW-0812">Transmembrane</keyword>
<evidence type="ECO:0008006" key="4">
    <source>
        <dbReference type="Google" id="ProtNLM"/>
    </source>
</evidence>
<name>A0ABD6DJC1_9EURY</name>
<feature type="transmembrane region" description="Helical" evidence="1">
    <location>
        <begin position="214"/>
        <end position="232"/>
    </location>
</feature>
<organism evidence="2 3">
    <name type="scientific">Haloarchaeobius litoreus</name>
    <dbReference type="NCBI Taxonomy" id="755306"/>
    <lineage>
        <taxon>Archaea</taxon>
        <taxon>Methanobacteriati</taxon>
        <taxon>Methanobacteriota</taxon>
        <taxon>Stenosarchaea group</taxon>
        <taxon>Halobacteria</taxon>
        <taxon>Halobacteriales</taxon>
        <taxon>Halorubellaceae</taxon>
        <taxon>Haloarchaeobius</taxon>
    </lineage>
</organism>
<feature type="transmembrane region" description="Helical" evidence="1">
    <location>
        <begin position="148"/>
        <end position="169"/>
    </location>
</feature>
<feature type="transmembrane region" description="Helical" evidence="1">
    <location>
        <begin position="350"/>
        <end position="374"/>
    </location>
</feature>
<dbReference type="EMBL" id="JBHUDO010000002">
    <property type="protein sequence ID" value="MFD1645895.1"/>
    <property type="molecule type" value="Genomic_DNA"/>
</dbReference>
<evidence type="ECO:0000256" key="1">
    <source>
        <dbReference type="SAM" id="Phobius"/>
    </source>
</evidence>
<feature type="transmembrane region" description="Helical" evidence="1">
    <location>
        <begin position="443"/>
        <end position="462"/>
    </location>
</feature>
<dbReference type="AlphaFoldDB" id="A0ABD6DJC1"/>
<feature type="transmembrane region" description="Helical" evidence="1">
    <location>
        <begin position="116"/>
        <end position="136"/>
    </location>
</feature>
<feature type="transmembrane region" description="Helical" evidence="1">
    <location>
        <begin position="279"/>
        <end position="297"/>
    </location>
</feature>
<keyword evidence="1" id="KW-1133">Transmembrane helix</keyword>
<keyword evidence="3" id="KW-1185">Reference proteome</keyword>
<feature type="transmembrane region" description="Helical" evidence="1">
    <location>
        <begin position="29"/>
        <end position="48"/>
    </location>
</feature>
<evidence type="ECO:0000313" key="2">
    <source>
        <dbReference type="EMBL" id="MFD1645895.1"/>
    </source>
</evidence>
<feature type="transmembrane region" description="Helical" evidence="1">
    <location>
        <begin position="54"/>
        <end position="70"/>
    </location>
</feature>
<dbReference type="Proteomes" id="UP001597034">
    <property type="component" value="Unassembled WGS sequence"/>
</dbReference>
<feature type="transmembrane region" description="Helical" evidence="1">
    <location>
        <begin position="413"/>
        <end position="437"/>
    </location>
</feature>
<keyword evidence="1" id="KW-0472">Membrane</keyword>
<feature type="transmembrane region" description="Helical" evidence="1">
    <location>
        <begin position="309"/>
        <end position="329"/>
    </location>
</feature>
<dbReference type="RefSeq" id="WP_256398582.1">
    <property type="nucleotide sequence ID" value="NZ_JANHJR010000001.1"/>
</dbReference>
<proteinExistence type="predicted"/>